<evidence type="ECO:0000313" key="2">
    <source>
        <dbReference type="EMBL" id="CAH0375950.1"/>
    </source>
</evidence>
<sequence>MAKKKGGKGKKAPKILTPKRCTINIVYCWRGLSMGTLGMGGPYRRIRTLLLMEFRRAEISIVGNGTAALPSSEPLTVKLVETGEDLGSLDWSLSHVSKLNEREEAIAVIVEKTAKQVRKYLSTPIEGPSKFRGSAAGNLTYYVPKKKKGKGKKKK</sequence>
<keyword evidence="3" id="KW-1185">Reference proteome</keyword>
<dbReference type="AlphaFoldDB" id="A0A7S4A5H8"/>
<reference evidence="1" key="1">
    <citation type="submission" date="2021-01" db="EMBL/GenBank/DDBJ databases">
        <authorList>
            <person name="Corre E."/>
            <person name="Pelletier E."/>
            <person name="Niang G."/>
            <person name="Scheremetjew M."/>
            <person name="Finn R."/>
            <person name="Kale V."/>
            <person name="Holt S."/>
            <person name="Cochrane G."/>
            <person name="Meng A."/>
            <person name="Brown T."/>
            <person name="Cohen L."/>
        </authorList>
    </citation>
    <scope>NUCLEOTIDE SEQUENCE</scope>
    <source>
        <strain evidence="1">CCMP1756</strain>
    </source>
</reference>
<reference evidence="2" key="2">
    <citation type="submission" date="2021-11" db="EMBL/GenBank/DDBJ databases">
        <authorList>
            <consortium name="Genoscope - CEA"/>
            <person name="William W."/>
        </authorList>
    </citation>
    <scope>NUCLEOTIDE SEQUENCE</scope>
</reference>
<dbReference type="EMBL" id="HBIW01023001">
    <property type="protein sequence ID" value="CAE0704398.1"/>
    <property type="molecule type" value="Transcribed_RNA"/>
</dbReference>
<proteinExistence type="predicted"/>
<accession>A0A7S4A5H8</accession>
<protein>
    <submittedName>
        <fullName evidence="1">Uncharacterized protein</fullName>
    </submittedName>
</protein>
<evidence type="ECO:0000313" key="3">
    <source>
        <dbReference type="Proteomes" id="UP000789595"/>
    </source>
</evidence>
<gene>
    <name evidence="1" type="ORF">PCAL00307_LOCUS19846</name>
    <name evidence="2" type="ORF">PECAL_5P05030</name>
</gene>
<dbReference type="OrthoDB" id="10573681at2759"/>
<organism evidence="1">
    <name type="scientific">Pelagomonas calceolata</name>
    <dbReference type="NCBI Taxonomy" id="35677"/>
    <lineage>
        <taxon>Eukaryota</taxon>
        <taxon>Sar</taxon>
        <taxon>Stramenopiles</taxon>
        <taxon>Ochrophyta</taxon>
        <taxon>Pelagophyceae</taxon>
        <taxon>Pelagomonadales</taxon>
        <taxon>Pelagomonadaceae</taxon>
        <taxon>Pelagomonas</taxon>
    </lineage>
</organism>
<dbReference type="EMBL" id="CAKKNE010000005">
    <property type="protein sequence ID" value="CAH0375950.1"/>
    <property type="molecule type" value="Genomic_DNA"/>
</dbReference>
<evidence type="ECO:0000313" key="1">
    <source>
        <dbReference type="EMBL" id="CAE0704398.1"/>
    </source>
</evidence>
<name>A0A7S4A5H8_9STRA</name>
<dbReference type="Proteomes" id="UP000789595">
    <property type="component" value="Unassembled WGS sequence"/>
</dbReference>